<organism evidence="2 3">
    <name type="scientific">Marasmius crinis-equi</name>
    <dbReference type="NCBI Taxonomy" id="585013"/>
    <lineage>
        <taxon>Eukaryota</taxon>
        <taxon>Fungi</taxon>
        <taxon>Dikarya</taxon>
        <taxon>Basidiomycota</taxon>
        <taxon>Agaricomycotina</taxon>
        <taxon>Agaricomycetes</taxon>
        <taxon>Agaricomycetidae</taxon>
        <taxon>Agaricales</taxon>
        <taxon>Marasmiineae</taxon>
        <taxon>Marasmiaceae</taxon>
        <taxon>Marasmius</taxon>
    </lineage>
</organism>
<feature type="compositionally biased region" description="Basic and acidic residues" evidence="1">
    <location>
        <begin position="1"/>
        <end position="18"/>
    </location>
</feature>
<gene>
    <name evidence="2" type="ORF">V5O48_018066</name>
</gene>
<feature type="region of interest" description="Disordered" evidence="1">
    <location>
        <begin position="41"/>
        <end position="79"/>
    </location>
</feature>
<proteinExistence type="predicted"/>
<feature type="non-terminal residue" evidence="2">
    <location>
        <position position="173"/>
    </location>
</feature>
<comment type="caution">
    <text evidence="2">The sequence shown here is derived from an EMBL/GenBank/DDBJ whole genome shotgun (WGS) entry which is preliminary data.</text>
</comment>
<evidence type="ECO:0000313" key="3">
    <source>
        <dbReference type="Proteomes" id="UP001465976"/>
    </source>
</evidence>
<keyword evidence="3" id="KW-1185">Reference proteome</keyword>
<feature type="compositionally biased region" description="Basic residues" evidence="1">
    <location>
        <begin position="57"/>
        <end position="68"/>
    </location>
</feature>
<name>A0ABR3EME7_9AGAR</name>
<dbReference type="Proteomes" id="UP001465976">
    <property type="component" value="Unassembled WGS sequence"/>
</dbReference>
<evidence type="ECO:0000313" key="2">
    <source>
        <dbReference type="EMBL" id="KAL0563990.1"/>
    </source>
</evidence>
<evidence type="ECO:0000256" key="1">
    <source>
        <dbReference type="SAM" id="MobiDB-lite"/>
    </source>
</evidence>
<dbReference type="EMBL" id="JBAHYK010003070">
    <property type="protein sequence ID" value="KAL0563990.1"/>
    <property type="molecule type" value="Genomic_DNA"/>
</dbReference>
<protein>
    <submittedName>
        <fullName evidence="2">Uncharacterized protein</fullName>
    </submittedName>
</protein>
<reference evidence="2 3" key="1">
    <citation type="submission" date="2024-02" db="EMBL/GenBank/DDBJ databases">
        <title>A draft genome for the cacao thread blight pathogen Marasmius crinis-equi.</title>
        <authorList>
            <person name="Cohen S.P."/>
            <person name="Baruah I.K."/>
            <person name="Amoako-Attah I."/>
            <person name="Bukari Y."/>
            <person name="Meinhardt L.W."/>
            <person name="Bailey B.A."/>
        </authorList>
    </citation>
    <scope>NUCLEOTIDE SEQUENCE [LARGE SCALE GENOMIC DNA]</scope>
    <source>
        <strain evidence="2 3">GH-76</strain>
    </source>
</reference>
<sequence>MINTKGQHDVLDGPDELKCVSPSPTPSPLSLLSLLSSLCSDSPAPQVSKKYGSQSKKGSRFFHLKKRKTDKEERLPDDPPVYEFATRKHVVGSLPNQKTADMSFENEAIHASTSYVGLAPEIEDPSTPCLEDLEGYEYVKWDGLAPLPICDEDGRIVLVMVGQPNDEQWDRVI</sequence>
<feature type="compositionally biased region" description="Low complexity" evidence="1">
    <location>
        <begin position="41"/>
        <end position="56"/>
    </location>
</feature>
<feature type="region of interest" description="Disordered" evidence="1">
    <location>
        <begin position="1"/>
        <end position="27"/>
    </location>
</feature>
<accession>A0ABR3EME7</accession>